<dbReference type="SUPFAM" id="SSF56601">
    <property type="entry name" value="beta-lactamase/transpeptidase-like"/>
    <property type="match status" value="1"/>
</dbReference>
<dbReference type="Proteomes" id="UP000019591">
    <property type="component" value="Chromosome"/>
</dbReference>
<dbReference type="EMBL" id="CP007452">
    <property type="protein sequence ID" value="AHM56475.1"/>
    <property type="molecule type" value="Genomic_DNA"/>
</dbReference>
<dbReference type="PRINTS" id="PR00725">
    <property type="entry name" value="DADACBPTASE1"/>
</dbReference>
<evidence type="ECO:0000256" key="5">
    <source>
        <dbReference type="ARBA" id="ARBA00022984"/>
    </source>
</evidence>
<dbReference type="GO" id="GO:0071555">
    <property type="term" value="P:cell wall organization"/>
    <property type="evidence" value="ECO:0007669"/>
    <property type="project" value="UniProtKB-KW"/>
</dbReference>
<dbReference type="RefSeq" id="WP_051489097.1">
    <property type="nucleotide sequence ID" value="NZ_CP007452.1"/>
</dbReference>
<evidence type="ECO:0000256" key="9">
    <source>
        <dbReference type="RuleBase" id="RU004016"/>
    </source>
</evidence>
<name>W8T6G3_PEPAC</name>
<dbReference type="Gene3D" id="3.40.710.10">
    <property type="entry name" value="DD-peptidase/beta-lactamase superfamily"/>
    <property type="match status" value="1"/>
</dbReference>
<organism evidence="12 13">
    <name type="scientific">Peptoclostridium acidaminophilum DSM 3953</name>
    <dbReference type="NCBI Taxonomy" id="1286171"/>
    <lineage>
        <taxon>Bacteria</taxon>
        <taxon>Bacillati</taxon>
        <taxon>Bacillota</taxon>
        <taxon>Clostridia</taxon>
        <taxon>Peptostreptococcales</taxon>
        <taxon>Peptoclostridiaceae</taxon>
        <taxon>Peptoclostridium</taxon>
    </lineage>
</organism>
<dbReference type="InterPro" id="IPR001967">
    <property type="entry name" value="Peptidase_S11_N"/>
</dbReference>
<keyword evidence="4" id="KW-0133">Cell shape</keyword>
<dbReference type="OrthoDB" id="9791132at2"/>
<dbReference type="Pfam" id="PF00768">
    <property type="entry name" value="Peptidase_S11"/>
    <property type="match status" value="1"/>
</dbReference>
<keyword evidence="3 12" id="KW-0378">Hydrolase</keyword>
<evidence type="ECO:0000256" key="3">
    <source>
        <dbReference type="ARBA" id="ARBA00022801"/>
    </source>
</evidence>
<dbReference type="HOGENOM" id="CLU_027070_7_3_9"/>
<dbReference type="eggNOG" id="COG1686">
    <property type="taxonomic scope" value="Bacteria"/>
</dbReference>
<evidence type="ECO:0000256" key="1">
    <source>
        <dbReference type="ARBA" id="ARBA00007164"/>
    </source>
</evidence>
<dbReference type="AlphaFoldDB" id="W8T6G3"/>
<evidence type="ECO:0000256" key="8">
    <source>
        <dbReference type="PIRSR" id="PIRSR618044-2"/>
    </source>
</evidence>
<keyword evidence="12" id="KW-0121">Carboxypeptidase</keyword>
<dbReference type="KEGG" id="eac:EAL2_c11790"/>
<dbReference type="GO" id="GO:0009002">
    <property type="term" value="F:serine-type D-Ala-D-Ala carboxypeptidase activity"/>
    <property type="evidence" value="ECO:0007669"/>
    <property type="project" value="UniProtKB-EC"/>
</dbReference>
<evidence type="ECO:0000256" key="6">
    <source>
        <dbReference type="ARBA" id="ARBA00023316"/>
    </source>
</evidence>
<evidence type="ECO:0000313" key="12">
    <source>
        <dbReference type="EMBL" id="AHM56475.1"/>
    </source>
</evidence>
<dbReference type="GO" id="GO:0009252">
    <property type="term" value="P:peptidoglycan biosynthetic process"/>
    <property type="evidence" value="ECO:0007669"/>
    <property type="project" value="UniProtKB-KW"/>
</dbReference>
<accession>W8T6G3</accession>
<comment type="similarity">
    <text evidence="1 9">Belongs to the peptidase S11 family.</text>
</comment>
<dbReference type="STRING" id="1286171.EAL2_c11790"/>
<reference evidence="12 13" key="1">
    <citation type="journal article" date="2014" name="Genome Announc.">
        <title>Complete Genome Sequence of Amino Acid-Utilizing Eubacterium acidaminophilum al-2 (DSM 3953).</title>
        <authorList>
            <person name="Poehlein A."/>
            <person name="Andreesen J.R."/>
            <person name="Daniel R."/>
        </authorList>
    </citation>
    <scope>NUCLEOTIDE SEQUENCE [LARGE SCALE GENOMIC DNA]</scope>
    <source>
        <strain evidence="12 13">DSM 3953</strain>
    </source>
</reference>
<dbReference type="EC" id="3.4.16.4" evidence="12"/>
<feature type="active site" description="Acyl-ester intermediate" evidence="7">
    <location>
        <position position="60"/>
    </location>
</feature>
<evidence type="ECO:0000256" key="7">
    <source>
        <dbReference type="PIRSR" id="PIRSR618044-1"/>
    </source>
</evidence>
<evidence type="ECO:0000256" key="4">
    <source>
        <dbReference type="ARBA" id="ARBA00022960"/>
    </source>
</evidence>
<evidence type="ECO:0000259" key="11">
    <source>
        <dbReference type="Pfam" id="PF00768"/>
    </source>
</evidence>
<dbReference type="PANTHER" id="PTHR21581">
    <property type="entry name" value="D-ALANYL-D-ALANINE CARBOXYPEPTIDASE"/>
    <property type="match status" value="1"/>
</dbReference>
<sequence>MRKYLCIVLSFLILISTNLTAFSQEQDNLNLTGEAAVLINADGTEILYEKNAHQKMYPASTTKIMTALLTVENCNLDDAVTIDYDMSYIDGSSMYIKQGETFTVRQLLEFMLVRSANDAAVALANHIGGSVDKFKDLMNKRAQELGCKDTHFNNPNGLPDVDHYTSAHDLALIAQEAMKHEDFRNTVKLEKVSLPPTELTADWRVYRNTNKFLWSNSSIDYKGSSVKLKYDVINGIKTGYTNVARNCLVTSASKDGLNVISVVLKAEGRNVYIDSRTLIDYGLDNFHAVNVIGSDEARGEKRIFLSNEGSLKYGPARNFSIVLKNSETLDKSNVRTNVVLHDKLDFPVKKGR</sequence>
<keyword evidence="12" id="KW-0645">Protease</keyword>
<protein>
    <submittedName>
        <fullName evidence="12">D-alanyl-D-alanine carboxypeptidase DacB</fullName>
        <ecNumber evidence="12">3.4.16.4</ecNumber>
    </submittedName>
</protein>
<feature type="domain" description="Peptidase S11 D-alanyl-D-alanine carboxypeptidase A N-terminal" evidence="11">
    <location>
        <begin position="26"/>
        <end position="267"/>
    </location>
</feature>
<keyword evidence="6" id="KW-0961">Cell wall biogenesis/degradation</keyword>
<evidence type="ECO:0000313" key="13">
    <source>
        <dbReference type="Proteomes" id="UP000019591"/>
    </source>
</evidence>
<dbReference type="GO" id="GO:0006508">
    <property type="term" value="P:proteolysis"/>
    <property type="evidence" value="ECO:0007669"/>
    <property type="project" value="InterPro"/>
</dbReference>
<dbReference type="GO" id="GO:0008360">
    <property type="term" value="P:regulation of cell shape"/>
    <property type="evidence" value="ECO:0007669"/>
    <property type="project" value="UniProtKB-KW"/>
</dbReference>
<feature type="binding site" evidence="8">
    <location>
        <position position="237"/>
    </location>
    <ligand>
        <name>substrate</name>
    </ligand>
</feature>
<feature type="chain" id="PRO_5038586174" evidence="10">
    <location>
        <begin position="22"/>
        <end position="352"/>
    </location>
</feature>
<dbReference type="PANTHER" id="PTHR21581:SF6">
    <property type="entry name" value="TRAFFICKING PROTEIN PARTICLE COMPLEX SUBUNIT 12"/>
    <property type="match status" value="1"/>
</dbReference>
<evidence type="ECO:0000256" key="2">
    <source>
        <dbReference type="ARBA" id="ARBA00022729"/>
    </source>
</evidence>
<keyword evidence="5" id="KW-0573">Peptidoglycan synthesis</keyword>
<keyword evidence="2 10" id="KW-0732">Signal</keyword>
<feature type="active site" description="Proton acceptor" evidence="7">
    <location>
        <position position="63"/>
    </location>
</feature>
<feature type="active site" evidence="7">
    <location>
        <position position="115"/>
    </location>
</feature>
<gene>
    <name evidence="12" type="primary">dacB</name>
    <name evidence="12" type="ORF">EAL2_c11790</name>
</gene>
<evidence type="ECO:0000256" key="10">
    <source>
        <dbReference type="SAM" id="SignalP"/>
    </source>
</evidence>
<proteinExistence type="inferred from homology"/>
<keyword evidence="13" id="KW-1185">Reference proteome</keyword>
<dbReference type="PATRIC" id="fig|1286171.3.peg.1127"/>
<dbReference type="InterPro" id="IPR018044">
    <property type="entry name" value="Peptidase_S11"/>
</dbReference>
<dbReference type="InterPro" id="IPR012338">
    <property type="entry name" value="Beta-lactam/transpept-like"/>
</dbReference>
<feature type="signal peptide" evidence="10">
    <location>
        <begin position="1"/>
        <end position="21"/>
    </location>
</feature>